<dbReference type="Gene3D" id="3.30.450.20">
    <property type="entry name" value="PAS domain"/>
    <property type="match status" value="1"/>
</dbReference>
<dbReference type="PROSITE" id="PS50112">
    <property type="entry name" value="PAS"/>
    <property type="match status" value="1"/>
</dbReference>
<evidence type="ECO:0000256" key="2">
    <source>
        <dbReference type="SAM" id="Coils"/>
    </source>
</evidence>
<comment type="caution">
    <text evidence="5">The sequence shown here is derived from an EMBL/GenBank/DDBJ whole genome shotgun (WGS) entry which is preliminary data.</text>
</comment>
<keyword evidence="2" id="KW-0175">Coiled coil</keyword>
<dbReference type="SMART" id="SM00331">
    <property type="entry name" value="PP2C_SIG"/>
    <property type="match status" value="1"/>
</dbReference>
<dbReference type="SUPFAM" id="SSF81606">
    <property type="entry name" value="PP2C-like"/>
    <property type="match status" value="1"/>
</dbReference>
<dbReference type="Pfam" id="PF00989">
    <property type="entry name" value="PAS"/>
    <property type="match status" value="1"/>
</dbReference>
<dbReference type="NCBIfam" id="TIGR00229">
    <property type="entry name" value="sensory_box"/>
    <property type="match status" value="1"/>
</dbReference>
<dbReference type="CDD" id="cd00130">
    <property type="entry name" value="PAS"/>
    <property type="match status" value="1"/>
</dbReference>
<evidence type="ECO:0000259" key="3">
    <source>
        <dbReference type="PROSITE" id="PS50112"/>
    </source>
</evidence>
<feature type="domain" description="PPM-type phosphatase" evidence="4">
    <location>
        <begin position="191"/>
        <end position="403"/>
    </location>
</feature>
<gene>
    <name evidence="5" type="ORF">WQ57_11340</name>
</gene>
<dbReference type="RefSeq" id="WP_046523883.1">
    <property type="nucleotide sequence ID" value="NZ_LAYY01000010.1"/>
</dbReference>
<dbReference type="InterPro" id="IPR000014">
    <property type="entry name" value="PAS"/>
</dbReference>
<dbReference type="PANTHER" id="PTHR43156">
    <property type="entry name" value="STAGE II SPORULATION PROTEIN E-RELATED"/>
    <property type="match status" value="1"/>
</dbReference>
<dbReference type="PROSITE" id="PS51746">
    <property type="entry name" value="PPM_2"/>
    <property type="match status" value="1"/>
</dbReference>
<feature type="coiled-coil region" evidence="2">
    <location>
        <begin position="112"/>
        <end position="174"/>
    </location>
</feature>
<dbReference type="PANTHER" id="PTHR43156:SF14">
    <property type="entry name" value="PHOSPHOSERINE PHOSPHATASE RSBP"/>
    <property type="match status" value="1"/>
</dbReference>
<evidence type="ECO:0000313" key="6">
    <source>
        <dbReference type="Proteomes" id="UP000034166"/>
    </source>
</evidence>
<dbReference type="OrthoDB" id="9763484at2"/>
<evidence type="ECO:0000259" key="4">
    <source>
        <dbReference type="PROSITE" id="PS51746"/>
    </source>
</evidence>
<dbReference type="GO" id="GO:0006355">
    <property type="term" value="P:regulation of DNA-templated transcription"/>
    <property type="evidence" value="ECO:0007669"/>
    <property type="project" value="InterPro"/>
</dbReference>
<protein>
    <submittedName>
        <fullName evidence="5">Phosphoserine phosphatase</fullName>
    </submittedName>
</protein>
<dbReference type="InterPro" id="IPR035965">
    <property type="entry name" value="PAS-like_dom_sf"/>
</dbReference>
<dbReference type="PATRIC" id="fig|1408103.3.peg.2551"/>
<dbReference type="Pfam" id="PF07228">
    <property type="entry name" value="SpoIIE"/>
    <property type="match status" value="1"/>
</dbReference>
<keyword evidence="6" id="KW-1185">Reference proteome</keyword>
<evidence type="ECO:0000256" key="1">
    <source>
        <dbReference type="ARBA" id="ARBA00022801"/>
    </source>
</evidence>
<dbReference type="GO" id="GO:0016791">
    <property type="term" value="F:phosphatase activity"/>
    <property type="evidence" value="ECO:0007669"/>
    <property type="project" value="TreeGrafter"/>
</dbReference>
<dbReference type="SUPFAM" id="SSF55785">
    <property type="entry name" value="PYP-like sensor domain (PAS domain)"/>
    <property type="match status" value="1"/>
</dbReference>
<proteinExistence type="predicted"/>
<dbReference type="EMBL" id="LAYY01000010">
    <property type="protein sequence ID" value="KKK38071.1"/>
    <property type="molecule type" value="Genomic_DNA"/>
</dbReference>
<dbReference type="Gene3D" id="3.60.40.10">
    <property type="entry name" value="PPM-type phosphatase domain"/>
    <property type="match status" value="1"/>
</dbReference>
<dbReference type="AlphaFoldDB" id="A0A0M2SWH8"/>
<dbReference type="InterPro" id="IPR001932">
    <property type="entry name" value="PPM-type_phosphatase-like_dom"/>
</dbReference>
<name>A0A0M2SWH8_9BACI</name>
<evidence type="ECO:0000313" key="5">
    <source>
        <dbReference type="EMBL" id="KKK38071.1"/>
    </source>
</evidence>
<organism evidence="5 6">
    <name type="scientific">Mesobacillus campisalis</name>
    <dbReference type="NCBI Taxonomy" id="1408103"/>
    <lineage>
        <taxon>Bacteria</taxon>
        <taxon>Bacillati</taxon>
        <taxon>Bacillota</taxon>
        <taxon>Bacilli</taxon>
        <taxon>Bacillales</taxon>
        <taxon>Bacillaceae</taxon>
        <taxon>Mesobacillus</taxon>
    </lineage>
</organism>
<dbReference type="InterPro" id="IPR013767">
    <property type="entry name" value="PAS_fold"/>
</dbReference>
<reference evidence="5 6" key="1">
    <citation type="submission" date="2015-04" db="EMBL/GenBank/DDBJ databases">
        <title>Taxonomic description and genome sequence of Bacillus campisalis sp. nov., a novel member of the genus Bacillus isolated from solar saltern.</title>
        <authorList>
            <person name="Mathan Kumar R."/>
            <person name="Kaur G."/>
            <person name="Kumar A."/>
            <person name="Singh N.K."/>
            <person name="Kaur N."/>
            <person name="Kumar N."/>
            <person name="Mayilraj S."/>
        </authorList>
    </citation>
    <scope>NUCLEOTIDE SEQUENCE [LARGE SCALE GENOMIC DNA]</scope>
    <source>
        <strain evidence="5 6">SA2-6</strain>
    </source>
</reference>
<keyword evidence="1" id="KW-0378">Hydrolase</keyword>
<accession>A0A0M2SWH8</accession>
<dbReference type="SMART" id="SM00091">
    <property type="entry name" value="PAS"/>
    <property type="match status" value="1"/>
</dbReference>
<dbReference type="InterPro" id="IPR052016">
    <property type="entry name" value="Bact_Sigma-Reg"/>
</dbReference>
<feature type="domain" description="PAS" evidence="3">
    <location>
        <begin position="1"/>
        <end position="42"/>
    </location>
</feature>
<dbReference type="InterPro" id="IPR036457">
    <property type="entry name" value="PPM-type-like_dom_sf"/>
</dbReference>
<dbReference type="Proteomes" id="UP000034166">
    <property type="component" value="Unassembled WGS sequence"/>
</dbReference>
<sequence>MDSLLDHAPCGFITLSANGDILEINQTLLSILGCRQDDLSGRPVSTLLTVPSQVFYQFYFVPLLKREKRVEEMHLSLQSPSGEEIPVIINAVQSEKDGKATTDCIFFPIRKRSEYENELLTAKKEAESALIALHKAHTELDMAMGNLKDQQRELVKLNRQNQRFKQETEKELELARKIQEISLTDPIDHPTIQIESFYKASRQLSGDIYGFYQIDDHRYGVILLDVMGHGISSALITMSLHSLFQRLIPGGARPEKVLNELDSHLHSLFQKEEEARHYCTAIYLLIDTKRKKIEYINAGHPAALLQSPTTGEQHELASTNIPIGMFEGAAYIPKTISYIEGDRLLLYTDGVTDFLGCNHLSPLLQENHSIPIGRLKQIIIQSLEDNQQPSQKTDDQCFILVDLR</sequence>